<evidence type="ECO:0000313" key="1">
    <source>
        <dbReference type="EMBL" id="GAF80492.1"/>
    </source>
</evidence>
<dbReference type="EMBL" id="BARS01002057">
    <property type="protein sequence ID" value="GAF80492.1"/>
    <property type="molecule type" value="Genomic_DNA"/>
</dbReference>
<reference evidence="1" key="1">
    <citation type="journal article" date="2014" name="Front. Microbiol.">
        <title>High frequency of phylogenetically diverse reductive dehalogenase-homologous genes in deep subseafloor sedimentary metagenomes.</title>
        <authorList>
            <person name="Kawai M."/>
            <person name="Futagami T."/>
            <person name="Toyoda A."/>
            <person name="Takaki Y."/>
            <person name="Nishi S."/>
            <person name="Hori S."/>
            <person name="Arai W."/>
            <person name="Tsubouchi T."/>
            <person name="Morono Y."/>
            <person name="Uchiyama I."/>
            <person name="Ito T."/>
            <person name="Fujiyama A."/>
            <person name="Inagaki F."/>
            <person name="Takami H."/>
        </authorList>
    </citation>
    <scope>NUCLEOTIDE SEQUENCE</scope>
    <source>
        <strain evidence="1">Expedition CK06-06</strain>
    </source>
</reference>
<organism evidence="1">
    <name type="scientific">marine sediment metagenome</name>
    <dbReference type="NCBI Taxonomy" id="412755"/>
    <lineage>
        <taxon>unclassified sequences</taxon>
        <taxon>metagenomes</taxon>
        <taxon>ecological metagenomes</taxon>
    </lineage>
</organism>
<dbReference type="AlphaFoldDB" id="X0SX73"/>
<feature type="non-terminal residue" evidence="1">
    <location>
        <position position="401"/>
    </location>
</feature>
<comment type="caution">
    <text evidence="1">The sequence shown here is derived from an EMBL/GenBank/DDBJ whole genome shotgun (WGS) entry which is preliminary data.</text>
</comment>
<gene>
    <name evidence="1" type="ORF">S01H1_03842</name>
</gene>
<proteinExistence type="predicted"/>
<protein>
    <recommendedName>
        <fullName evidence="2">Phage tail tape measure protein domain-containing protein</fullName>
    </recommendedName>
</protein>
<evidence type="ECO:0008006" key="2">
    <source>
        <dbReference type="Google" id="ProtNLM"/>
    </source>
</evidence>
<sequence length="401" mass="44207">MIALSKLFTIITDKLFGVKEAMDETGEATRGMGADAQFLEERYQKLSDQLGFQIANINELNEAIKKGRAVIVDFGDGLQGVAIAGVSVANIFRDPIKVEVDEGEGLNKLIGLTKLVPGIMSDIDAALKRDNEEIQSLGKAYQTFESETRRGFGRASAAMISFLDIDPDITINAALAAAKNLGSNFIDELRAQKLPEEIAAIFSKIRIDPETGGKAIKQTADEFKKVLPVYEKIAESMGLSLDKNNKEASIKAVENWIIAISNIADETDKLEARRGAAFQKAFGDALKQVGTIGVRVKDVITDFNKFLQQGTKTQNDLLKEQNRLRKAGLIFNQSITAFNEKTRSLIEQRNNAQLDNNIALRDDLDLQIKIRRQMGENLNELGSALTKAQQIVANEKIYLAR</sequence>
<name>X0SX73_9ZZZZ</name>
<accession>X0SX73</accession>